<evidence type="ECO:0000313" key="2">
    <source>
        <dbReference type="Proteomes" id="UP000239757"/>
    </source>
</evidence>
<proteinExistence type="predicted"/>
<sequence length="127" mass="14768">MADDILLIRGPQLLLNLKLVVIYLMDFLKQEMDSTHSNSRLNQTRERPIHPITKKDAVNRNIKGCHSKCLYAVGKLIHEIPICFTLHHHPLPPHLQKQTRDELIMANVIQQSPRIDEDRQSNTKHEL</sequence>
<gene>
    <name evidence="1" type="ORF">GOBAR_AA31234</name>
</gene>
<dbReference type="OrthoDB" id="10330931at2759"/>
<name>A0A2P5WEC7_GOSBA</name>
<organism evidence="1 2">
    <name type="scientific">Gossypium barbadense</name>
    <name type="common">Sea Island cotton</name>
    <name type="synonym">Hibiscus barbadensis</name>
    <dbReference type="NCBI Taxonomy" id="3634"/>
    <lineage>
        <taxon>Eukaryota</taxon>
        <taxon>Viridiplantae</taxon>
        <taxon>Streptophyta</taxon>
        <taxon>Embryophyta</taxon>
        <taxon>Tracheophyta</taxon>
        <taxon>Spermatophyta</taxon>
        <taxon>Magnoliopsida</taxon>
        <taxon>eudicotyledons</taxon>
        <taxon>Gunneridae</taxon>
        <taxon>Pentapetalae</taxon>
        <taxon>rosids</taxon>
        <taxon>malvids</taxon>
        <taxon>Malvales</taxon>
        <taxon>Malvaceae</taxon>
        <taxon>Malvoideae</taxon>
        <taxon>Gossypium</taxon>
    </lineage>
</organism>
<dbReference type="EMBL" id="KZ667954">
    <property type="protein sequence ID" value="PPR89438.1"/>
    <property type="molecule type" value="Genomic_DNA"/>
</dbReference>
<dbReference type="Proteomes" id="UP000239757">
    <property type="component" value="Unassembled WGS sequence"/>
</dbReference>
<reference evidence="1 2" key="1">
    <citation type="submission" date="2015-01" db="EMBL/GenBank/DDBJ databases">
        <title>Genome of allotetraploid Gossypium barbadense reveals genomic plasticity and fiber elongation in cotton evolution.</title>
        <authorList>
            <person name="Chen X."/>
            <person name="Liu X."/>
            <person name="Zhao B."/>
            <person name="Zheng H."/>
            <person name="Hu Y."/>
            <person name="Lu G."/>
            <person name="Yang C."/>
            <person name="Chen J."/>
            <person name="Shan C."/>
            <person name="Zhang L."/>
            <person name="Zhou Y."/>
            <person name="Wang L."/>
            <person name="Guo W."/>
            <person name="Bai Y."/>
            <person name="Ruan J."/>
            <person name="Shangguan X."/>
            <person name="Mao Y."/>
            <person name="Jiang J."/>
            <person name="Zhu Y."/>
            <person name="Lei J."/>
            <person name="Kang H."/>
            <person name="Chen S."/>
            <person name="He X."/>
            <person name="Wang R."/>
            <person name="Wang Y."/>
            <person name="Chen J."/>
            <person name="Wang L."/>
            <person name="Yu S."/>
            <person name="Wang B."/>
            <person name="Wei J."/>
            <person name="Song S."/>
            <person name="Lu X."/>
            <person name="Gao Z."/>
            <person name="Gu W."/>
            <person name="Deng X."/>
            <person name="Ma D."/>
            <person name="Wang S."/>
            <person name="Liang W."/>
            <person name="Fang L."/>
            <person name="Cai C."/>
            <person name="Zhu X."/>
            <person name="Zhou B."/>
            <person name="Zhang Y."/>
            <person name="Chen Z."/>
            <person name="Xu S."/>
            <person name="Zhu R."/>
            <person name="Wang S."/>
            <person name="Zhang T."/>
            <person name="Zhao G."/>
        </authorList>
    </citation>
    <scope>NUCLEOTIDE SEQUENCE [LARGE SCALE GENOMIC DNA]</scope>
    <source>
        <strain evidence="2">cv. Xinhai21</strain>
        <tissue evidence="1">Leaf</tissue>
    </source>
</reference>
<accession>A0A2P5WEC7</accession>
<evidence type="ECO:0000313" key="1">
    <source>
        <dbReference type="EMBL" id="PPR89438.1"/>
    </source>
</evidence>
<dbReference type="AlphaFoldDB" id="A0A2P5WEC7"/>
<protein>
    <submittedName>
        <fullName evidence="1">Uncharacterized protein</fullName>
    </submittedName>
</protein>